<evidence type="ECO:0000259" key="8">
    <source>
        <dbReference type="Pfam" id="PF04542"/>
    </source>
</evidence>
<dbReference type="InterPro" id="IPR007627">
    <property type="entry name" value="RNA_pol_sigma70_r2"/>
</dbReference>
<comment type="similarity">
    <text evidence="1 6">Belongs to the sigma-70 factor family. ECF subfamily.</text>
</comment>
<dbReference type="InterPro" id="IPR013325">
    <property type="entry name" value="RNA_pol_sigma_r2"/>
</dbReference>
<keyword evidence="3 6" id="KW-0731">Sigma factor</keyword>
<dbReference type="PANTHER" id="PTHR43133:SF52">
    <property type="entry name" value="ECF RNA POLYMERASE SIGMA FACTOR SIGL"/>
    <property type="match status" value="1"/>
</dbReference>
<evidence type="ECO:0000313" key="11">
    <source>
        <dbReference type="Proteomes" id="UP000318416"/>
    </source>
</evidence>
<keyword evidence="5 6" id="KW-0804">Transcription</keyword>
<dbReference type="GO" id="GO:0003677">
    <property type="term" value="F:DNA binding"/>
    <property type="evidence" value="ECO:0007669"/>
    <property type="project" value="UniProtKB-KW"/>
</dbReference>
<dbReference type="InterPro" id="IPR014284">
    <property type="entry name" value="RNA_pol_sigma-70_dom"/>
</dbReference>
<dbReference type="Pfam" id="PF04542">
    <property type="entry name" value="Sigma70_r2"/>
    <property type="match status" value="1"/>
</dbReference>
<dbReference type="PANTHER" id="PTHR43133">
    <property type="entry name" value="RNA POLYMERASE ECF-TYPE SIGMA FACTO"/>
    <property type="match status" value="1"/>
</dbReference>
<evidence type="ECO:0000256" key="3">
    <source>
        <dbReference type="ARBA" id="ARBA00023082"/>
    </source>
</evidence>
<reference evidence="10 11" key="1">
    <citation type="submission" date="2019-06" db="EMBL/GenBank/DDBJ databases">
        <title>Sequencing the genomes of 1000 actinobacteria strains.</title>
        <authorList>
            <person name="Klenk H.-P."/>
        </authorList>
    </citation>
    <scope>NUCLEOTIDE SEQUENCE [LARGE SCALE GENOMIC DNA]</scope>
    <source>
        <strain evidence="10 11">DSM 41649</strain>
    </source>
</reference>
<dbReference type="Gene3D" id="1.10.10.10">
    <property type="entry name" value="Winged helix-like DNA-binding domain superfamily/Winged helix DNA-binding domain"/>
    <property type="match status" value="1"/>
</dbReference>
<proteinExistence type="inferred from homology"/>
<feature type="region of interest" description="Disordered" evidence="7">
    <location>
        <begin position="1"/>
        <end position="27"/>
    </location>
</feature>
<dbReference type="Pfam" id="PF08281">
    <property type="entry name" value="Sigma70_r4_2"/>
    <property type="match status" value="1"/>
</dbReference>
<dbReference type="SUPFAM" id="SSF88659">
    <property type="entry name" value="Sigma3 and sigma4 domains of RNA polymerase sigma factors"/>
    <property type="match status" value="1"/>
</dbReference>
<evidence type="ECO:0000256" key="2">
    <source>
        <dbReference type="ARBA" id="ARBA00023015"/>
    </source>
</evidence>
<evidence type="ECO:0000256" key="4">
    <source>
        <dbReference type="ARBA" id="ARBA00023125"/>
    </source>
</evidence>
<feature type="domain" description="RNA polymerase sigma-70 region 2" evidence="8">
    <location>
        <begin position="44"/>
        <end position="111"/>
    </location>
</feature>
<dbReference type="CDD" id="cd06171">
    <property type="entry name" value="Sigma70_r4"/>
    <property type="match status" value="1"/>
</dbReference>
<accession>A0A561EPF5</accession>
<dbReference type="Proteomes" id="UP000318416">
    <property type="component" value="Unassembled WGS sequence"/>
</dbReference>
<dbReference type="GO" id="GO:0016987">
    <property type="term" value="F:sigma factor activity"/>
    <property type="evidence" value="ECO:0007669"/>
    <property type="project" value="UniProtKB-KW"/>
</dbReference>
<evidence type="ECO:0000256" key="7">
    <source>
        <dbReference type="SAM" id="MobiDB-lite"/>
    </source>
</evidence>
<keyword evidence="4 6" id="KW-0238">DNA-binding</keyword>
<dbReference type="InterPro" id="IPR039425">
    <property type="entry name" value="RNA_pol_sigma-70-like"/>
</dbReference>
<protein>
    <recommendedName>
        <fullName evidence="6">RNA polymerase sigma factor</fullName>
    </recommendedName>
</protein>
<dbReference type="EMBL" id="VIVR01000001">
    <property type="protein sequence ID" value="TWE17491.1"/>
    <property type="molecule type" value="Genomic_DNA"/>
</dbReference>
<dbReference type="GO" id="GO:0006352">
    <property type="term" value="P:DNA-templated transcription initiation"/>
    <property type="evidence" value="ECO:0007669"/>
    <property type="project" value="InterPro"/>
</dbReference>
<comment type="caution">
    <text evidence="10">The sequence shown here is derived from an EMBL/GenBank/DDBJ whole genome shotgun (WGS) entry which is preliminary data.</text>
</comment>
<evidence type="ECO:0000259" key="9">
    <source>
        <dbReference type="Pfam" id="PF08281"/>
    </source>
</evidence>
<evidence type="ECO:0000256" key="5">
    <source>
        <dbReference type="ARBA" id="ARBA00023163"/>
    </source>
</evidence>
<evidence type="ECO:0000256" key="6">
    <source>
        <dbReference type="RuleBase" id="RU000716"/>
    </source>
</evidence>
<dbReference type="SUPFAM" id="SSF88946">
    <property type="entry name" value="Sigma2 domain of RNA polymerase sigma factors"/>
    <property type="match status" value="1"/>
</dbReference>
<evidence type="ECO:0000313" key="10">
    <source>
        <dbReference type="EMBL" id="TWE17491.1"/>
    </source>
</evidence>
<evidence type="ECO:0000256" key="1">
    <source>
        <dbReference type="ARBA" id="ARBA00010641"/>
    </source>
</evidence>
<dbReference type="Gene3D" id="1.10.1740.10">
    <property type="match status" value="1"/>
</dbReference>
<name>A0A561EPF5_9ACTN</name>
<dbReference type="AlphaFoldDB" id="A0A561EPF5"/>
<dbReference type="InterPro" id="IPR013324">
    <property type="entry name" value="RNA_pol_sigma_r3/r4-like"/>
</dbReference>
<keyword evidence="11" id="KW-1185">Reference proteome</keyword>
<feature type="compositionally biased region" description="Basic and acidic residues" evidence="7">
    <location>
        <begin position="1"/>
        <end position="20"/>
    </location>
</feature>
<dbReference type="PROSITE" id="PS01063">
    <property type="entry name" value="SIGMA70_ECF"/>
    <property type="match status" value="1"/>
</dbReference>
<organism evidence="10 11">
    <name type="scientific">Kitasatospora atroaurantiaca</name>
    <dbReference type="NCBI Taxonomy" id="285545"/>
    <lineage>
        <taxon>Bacteria</taxon>
        <taxon>Bacillati</taxon>
        <taxon>Actinomycetota</taxon>
        <taxon>Actinomycetes</taxon>
        <taxon>Kitasatosporales</taxon>
        <taxon>Streptomycetaceae</taxon>
        <taxon>Kitasatospora</taxon>
    </lineage>
</organism>
<dbReference type="InterPro" id="IPR036388">
    <property type="entry name" value="WH-like_DNA-bd_sf"/>
</dbReference>
<dbReference type="InterPro" id="IPR000838">
    <property type="entry name" value="RNA_pol_sigma70_ECF_CS"/>
</dbReference>
<dbReference type="NCBIfam" id="TIGR02937">
    <property type="entry name" value="sigma70-ECF"/>
    <property type="match status" value="1"/>
</dbReference>
<dbReference type="RefSeq" id="WP_170290575.1">
    <property type="nucleotide sequence ID" value="NZ_BAAABR010000021.1"/>
</dbReference>
<dbReference type="GO" id="GO:0006950">
    <property type="term" value="P:response to stress"/>
    <property type="evidence" value="ECO:0007669"/>
    <property type="project" value="UniProtKB-ARBA"/>
</dbReference>
<sequence length="201" mass="21879">MSDEPIERADRPECTDRPDGGEGAGLPPLIEAAQAGDTGAWSELYRLYHRKVVMFLVRRTGDWSLAEDLAQDTFLRAMNCIGGFRWTGKDIGAWLLTIARNLLFDHNKRRSTRLETTVAAPADTDSGVCVEDAVLAGADAARVCAALATLTELQRAAVQLRYWGGLTSQEVADCTGLRVGAVKTLTYRARVRLRQALATAA</sequence>
<keyword evidence="2 6" id="KW-0805">Transcription regulation</keyword>
<feature type="domain" description="RNA polymerase sigma factor 70 region 4 type 2" evidence="9">
    <location>
        <begin position="145"/>
        <end position="193"/>
    </location>
</feature>
<dbReference type="InterPro" id="IPR013249">
    <property type="entry name" value="RNA_pol_sigma70_r4_t2"/>
</dbReference>
<gene>
    <name evidence="10" type="ORF">FB465_2518</name>
</gene>